<geneLocation type="plasmid" evidence="1 2">
    <name>pSLE2</name>
</geneLocation>
<protein>
    <submittedName>
        <fullName evidence="1">Uncharacterized protein</fullName>
    </submittedName>
</protein>
<proteinExistence type="predicted"/>
<dbReference type="Proteomes" id="UP000035016">
    <property type="component" value="Plasmid pSLE2"/>
</dbReference>
<dbReference type="EMBL" id="LN831789">
    <property type="protein sequence ID" value="CQR59358.1"/>
    <property type="molecule type" value="Genomic_DNA"/>
</dbReference>
<gene>
    <name evidence="1" type="primary">sle2_057</name>
</gene>
<evidence type="ECO:0000313" key="2">
    <source>
        <dbReference type="Proteomes" id="UP000035016"/>
    </source>
</evidence>
<accession>A0A0F7VMP5</accession>
<name>A0A0F7VMP5_STRLW</name>
<reference evidence="2" key="1">
    <citation type="submission" date="2015-02" db="EMBL/GenBank/DDBJ databases">
        <authorList>
            <person name="Gomez-Escribano P.J."/>
        </authorList>
    </citation>
    <scope>NUCLEOTIDE SEQUENCE [LARGE SCALE GENOMIC DNA]</scope>
    <source>
        <strain evidence="2">C34 (DSM 42122 / NRRL B-24963)</strain>
        <plasmid evidence="2">pSLE2</plasmid>
    </source>
</reference>
<organism evidence="1 2">
    <name type="scientific">Streptomyces leeuwenhoekii</name>
    <dbReference type="NCBI Taxonomy" id="1437453"/>
    <lineage>
        <taxon>Bacteria</taxon>
        <taxon>Bacillati</taxon>
        <taxon>Actinomycetota</taxon>
        <taxon>Actinomycetes</taxon>
        <taxon>Kitasatosporales</taxon>
        <taxon>Streptomycetaceae</taxon>
        <taxon>Streptomyces</taxon>
    </lineage>
</organism>
<dbReference type="KEGG" id="sle:sle2_057"/>
<sequence length="139" mass="14008">MLVVRPGQLPQLVGRSPLKDPQCLQELPASRLGRSPPVLGTPCYIYMRVVGPAATPCPPCLTCGNVRPVVTGSGGGDGGVHGGGLSGPVKGLLGLVCGARHRVLLKGGAGLSRHSPCTGVEFGLRVTPVGENPSVVTAS</sequence>
<dbReference type="AlphaFoldDB" id="A0A0F7VMP5"/>
<keyword evidence="1" id="KW-0614">Plasmid</keyword>
<evidence type="ECO:0000313" key="1">
    <source>
        <dbReference type="EMBL" id="CQR59358.1"/>
    </source>
</evidence>